<accession>A0A5E4PZ51</accession>
<dbReference type="GO" id="GO:1903394">
    <property type="term" value="P:protein localization to kinetochore involved in kinetochore assembly"/>
    <property type="evidence" value="ECO:0007669"/>
    <property type="project" value="TreeGrafter"/>
</dbReference>
<dbReference type="GO" id="GO:1990423">
    <property type="term" value="C:RZZ complex"/>
    <property type="evidence" value="ECO:0007669"/>
    <property type="project" value="TreeGrafter"/>
</dbReference>
<dbReference type="Pfam" id="PF10493">
    <property type="entry name" value="Rod_C"/>
    <property type="match status" value="1"/>
</dbReference>
<feature type="domain" description="RZZ complex subunit KNTC1/ROD C-terminal" evidence="1">
    <location>
        <begin position="1288"/>
        <end position="1768"/>
    </location>
</feature>
<evidence type="ECO:0000313" key="2">
    <source>
        <dbReference type="EMBL" id="VVC90539.1"/>
    </source>
</evidence>
<dbReference type="GO" id="GO:0000070">
    <property type="term" value="P:mitotic sister chromatid segregation"/>
    <property type="evidence" value="ECO:0007669"/>
    <property type="project" value="TreeGrafter"/>
</dbReference>
<reference evidence="2 3" key="1">
    <citation type="submission" date="2017-07" db="EMBL/GenBank/DDBJ databases">
        <authorList>
            <person name="Talla V."/>
            <person name="Backstrom N."/>
        </authorList>
    </citation>
    <scope>NUCLEOTIDE SEQUENCE [LARGE SCALE GENOMIC DNA]</scope>
</reference>
<dbReference type="EMBL" id="FZQP02000815">
    <property type="protein sequence ID" value="VVC90539.1"/>
    <property type="molecule type" value="Genomic_DNA"/>
</dbReference>
<keyword evidence="3" id="KW-1185">Reference proteome</keyword>
<dbReference type="InterPro" id="IPR052802">
    <property type="entry name" value="KNTC1"/>
</dbReference>
<dbReference type="GO" id="GO:0031267">
    <property type="term" value="F:small GTPase binding"/>
    <property type="evidence" value="ECO:0007669"/>
    <property type="project" value="TreeGrafter"/>
</dbReference>
<dbReference type="PANTHER" id="PTHR15688:SF1">
    <property type="entry name" value="KINETOCHORE-ASSOCIATED PROTEIN 1"/>
    <property type="match status" value="1"/>
</dbReference>
<proteinExistence type="predicted"/>
<dbReference type="GO" id="GO:0007094">
    <property type="term" value="P:mitotic spindle assembly checkpoint signaling"/>
    <property type="evidence" value="ECO:0007669"/>
    <property type="project" value="TreeGrafter"/>
</dbReference>
<protein>
    <recommendedName>
        <fullName evidence="1">RZZ complex subunit KNTC1/ROD C-terminal domain-containing protein</fullName>
    </recommendedName>
</protein>
<dbReference type="InterPro" id="IPR019527">
    <property type="entry name" value="RZZ-complex_KNTC1/ROD_C"/>
</dbReference>
<organism evidence="2 3">
    <name type="scientific">Leptidea sinapis</name>
    <dbReference type="NCBI Taxonomy" id="189913"/>
    <lineage>
        <taxon>Eukaryota</taxon>
        <taxon>Metazoa</taxon>
        <taxon>Ecdysozoa</taxon>
        <taxon>Arthropoda</taxon>
        <taxon>Hexapoda</taxon>
        <taxon>Insecta</taxon>
        <taxon>Pterygota</taxon>
        <taxon>Neoptera</taxon>
        <taxon>Endopterygota</taxon>
        <taxon>Lepidoptera</taxon>
        <taxon>Glossata</taxon>
        <taxon>Ditrysia</taxon>
        <taxon>Papilionoidea</taxon>
        <taxon>Pieridae</taxon>
        <taxon>Dismorphiinae</taxon>
        <taxon>Leptidea</taxon>
    </lineage>
</organism>
<evidence type="ECO:0000313" key="3">
    <source>
        <dbReference type="Proteomes" id="UP000324832"/>
    </source>
</evidence>
<dbReference type="GO" id="GO:0005737">
    <property type="term" value="C:cytoplasm"/>
    <property type="evidence" value="ECO:0007669"/>
    <property type="project" value="TreeGrafter"/>
</dbReference>
<name>A0A5E4PZ51_9NEOP</name>
<gene>
    <name evidence="2" type="ORF">LSINAPIS_LOCUS3423</name>
</gene>
<dbReference type="GO" id="GO:0005828">
    <property type="term" value="C:kinetochore microtubule"/>
    <property type="evidence" value="ECO:0007669"/>
    <property type="project" value="TreeGrafter"/>
</dbReference>
<dbReference type="PANTHER" id="PTHR15688">
    <property type="entry name" value="KINETOCHORE-ASSOCIATED PROTEIN 1"/>
    <property type="match status" value="1"/>
</dbReference>
<sequence>MHSCVAKLPRKFAADKVTAYLSYPKIAIFEDKNVIFADCAKLQEPPSYKEYPFDHDILNHILFKQNLWIVLKSFEIIVINIEREAMLTIIPNNYANYKIRDFECDGNNIFLISESGEKLKNPFTQEQLNNEFEKGTNTVTVQLEKTTTSTKQTLREPHFKSGFDILAQNSNICITCPVTGLNKILATNSELKYVKPWDDKAVFGNDLKMWAVNLKNMQKAFDFENIESNCLPLGYYSDSFYFILWGNETINVHKTSLKRKDKETNQCIEKGAGSSQESLKLQLKAVQQEVLTQINQPEQFLPQLQMLFKDIDDSSFLLNVATKLCQHDIIYKSLLFSIQKKVFNTEDKKLISSYLDLNIKIDLLEYIYFRSVNQVLNKNYDDVNIFDKNCFELCQLFVSKSDLDLASICWLKYSKIDIKIDPENIVKILNATPPNIKLGTLTIWLRNFIPAFTDNNPFHIDLISKWAIERIFLFEQSPFWPKIGVKYIEAIIDVLESSLKTIIIRPISIDELDKLRNHVKYIMELKEKYKINMLISEISSQSPIEVALIMLRRCYTEDLKKFIDENLSAYANQHQFDLDETVCSFIEIQTASGGGDVDGERLQILLDAIHSPTSRLNCLLRVLKLLDVPWDSTVLSLAKKAAALSFTDFTLTNTDRAISEEIHKEISYAKIRVVLKKYNFPINFSNFILVIHKVINSTVIDLSDLKTITDAIPAYRHYANVTYIDKCLRECETKAALEFYRSLSNKDQKMVIKSVENKYEHIITGVTNNTLERNYLDFLKGTHHLPTAKENVVEKMYYLKNSFGVKSCLNEIFKEDSNKLMNMKCETSSADIDYSKNINTEYVSQPQYSNLEILLHQSSTVNQIRTVIKQLIMLHSNNESNCELLVNQLKNIDSAQLILDSHCALSNIIWNCQEEYLHLLVDIISILNAIINTNIIFKNLALTWKFNYIFLPMSSVSTVNNLIDFYLDNKAKTTIDVPNIFNSSDFMPLRIIAYATIQEKILGTRCDDIIIHRDKIARKLITKVIASQDLDQVLLTSLLLLSNDLMEDKFGIVELLRGQTDNLAPSAVYYLSCQPIQQCFGLEGVVPGSSLSYPPQYILKSKFNINLAEIALPDCTEETWDVKVLLFYILRQYPNTNFDRLVELCNALNVCVNDGLSLLLISLLTNWELEYKVHEDDLGCRKIILNNSEHDLISKCLIIWQNIVKKEFLIDVLNDFWKNGEVVIHGCLISINPYFYEVLLCIYHILKYTTSEIKHTKEYLILNFLKEYQRKSSPKQYEFELFSVKGLFPEIGHYRLPFHLFLREDMWSNLKSEITLETYERWLPIVALLSLDANIQTAKDMICSNAVKQTMTSRKPSSEVENKDNESWKLTSNEEPLLRTAHKCVKHISNMEWAGACLFYVLQGCAQGADQVAAAQLCYQFSQRWAAIQPGNRAVRQMERLHSNLSTRHVLHKMNWACEEFIRLTSEPTQLIHALYLHPIFVEKIGRNNINKATNEIADINGININTIRIQILENLLDKNKKDNEATLNINELITAKYILKATCSKMGAIYLSRIAFDDENEQNKLKKLRALQCFMSVVQEDISVKVTNKERSKLWLNALDLLHTVLLERIDMPWVISNFRVNKNAALIQLVQAYGGRVDVLKVAAELANKFGDFKIIRELIPLLLRFSLHEEMIPLLLKLSLPPDSVICSAWRAIILSPFQKADYPITEKQKTNCINALNLLPLCPIIKDEDLIDMWKNCVRCKCIGLGCLILPYMTVETRQRLVELNKIDKRNLIIGLKNLHADTYLASSAMCVIETMSRKVGKK</sequence>
<evidence type="ECO:0000259" key="1">
    <source>
        <dbReference type="Pfam" id="PF10493"/>
    </source>
</evidence>
<dbReference type="Proteomes" id="UP000324832">
    <property type="component" value="Unassembled WGS sequence"/>
</dbReference>